<dbReference type="PROSITE" id="PS51202">
    <property type="entry name" value="RCK_C"/>
    <property type="match status" value="1"/>
</dbReference>
<keyword evidence="1" id="KW-0813">Transport</keyword>
<accession>A0A1F5EXG7</accession>
<sequence length="220" mass="23428">MRIILAGTGRTLYYLCRTFISKGWRVSMINPRAEECRELAQRLKAVVVHGALADPILLEETGALGADAFLAVSSSDADNLVSCQLAALRFGIPRVLALVNDPDNEDVFRRLGVEAFCPTPTIAGLVEQRSALDGITNLVPVAGGAVNITELELPAGAPATEQPLGRLELPEESLVACLVREGRLILPAGTVEPRPGDRLIVVTLPANHGRVLSALLGPER</sequence>
<evidence type="ECO:0000259" key="3">
    <source>
        <dbReference type="PROSITE" id="PS51201"/>
    </source>
</evidence>
<dbReference type="PANTHER" id="PTHR43833">
    <property type="entry name" value="POTASSIUM CHANNEL PROTEIN 2-RELATED-RELATED"/>
    <property type="match status" value="1"/>
</dbReference>
<organism evidence="5 6">
    <name type="scientific">Candidatus Coatesbacteria bacterium RBG_13_66_14</name>
    <dbReference type="NCBI Taxonomy" id="1817816"/>
    <lineage>
        <taxon>Bacteria</taxon>
        <taxon>Candidatus Coatesiibacteriota</taxon>
    </lineage>
</organism>
<dbReference type="PROSITE" id="PS51201">
    <property type="entry name" value="RCK_N"/>
    <property type="match status" value="1"/>
</dbReference>
<dbReference type="InterPro" id="IPR003148">
    <property type="entry name" value="RCK_N"/>
</dbReference>
<dbReference type="InterPro" id="IPR006037">
    <property type="entry name" value="RCK_C"/>
</dbReference>
<dbReference type="AlphaFoldDB" id="A0A1F5EXG7"/>
<dbReference type="GO" id="GO:0008324">
    <property type="term" value="F:monoatomic cation transmembrane transporter activity"/>
    <property type="evidence" value="ECO:0007669"/>
    <property type="project" value="InterPro"/>
</dbReference>
<dbReference type="InterPro" id="IPR050721">
    <property type="entry name" value="Trk_Ktr_HKT_K-transport"/>
</dbReference>
<dbReference type="Pfam" id="PF02254">
    <property type="entry name" value="TrkA_N"/>
    <property type="match status" value="1"/>
</dbReference>
<evidence type="ECO:0000259" key="4">
    <source>
        <dbReference type="PROSITE" id="PS51202"/>
    </source>
</evidence>
<protein>
    <submittedName>
        <fullName evidence="5">Potassium transporter TrkA</fullName>
    </submittedName>
</protein>
<dbReference type="GO" id="GO:0006813">
    <property type="term" value="P:potassium ion transport"/>
    <property type="evidence" value="ECO:0007669"/>
    <property type="project" value="InterPro"/>
</dbReference>
<comment type="caution">
    <text evidence="5">The sequence shown here is derived from an EMBL/GenBank/DDBJ whole genome shotgun (WGS) entry which is preliminary data.</text>
</comment>
<name>A0A1F5EXG7_9BACT</name>
<dbReference type="InterPro" id="IPR036291">
    <property type="entry name" value="NAD(P)-bd_dom_sf"/>
</dbReference>
<dbReference type="Proteomes" id="UP000177187">
    <property type="component" value="Unassembled WGS sequence"/>
</dbReference>
<dbReference type="Gene3D" id="3.30.70.1450">
    <property type="entry name" value="Regulator of K+ conductance, C-terminal domain"/>
    <property type="match status" value="1"/>
</dbReference>
<proteinExistence type="predicted"/>
<dbReference type="Gene3D" id="3.40.50.720">
    <property type="entry name" value="NAD(P)-binding Rossmann-like Domain"/>
    <property type="match status" value="1"/>
</dbReference>
<gene>
    <name evidence="5" type="ORF">A2Y64_08990</name>
</gene>
<dbReference type="STRING" id="1817816.A2Y64_08990"/>
<dbReference type="EMBL" id="MFAF01000132">
    <property type="protein sequence ID" value="OGD72079.1"/>
    <property type="molecule type" value="Genomic_DNA"/>
</dbReference>
<dbReference type="InterPro" id="IPR036721">
    <property type="entry name" value="RCK_C_sf"/>
</dbReference>
<keyword evidence="2" id="KW-0406">Ion transport</keyword>
<dbReference type="SUPFAM" id="SSF116726">
    <property type="entry name" value="TrkA C-terminal domain-like"/>
    <property type="match status" value="1"/>
</dbReference>
<feature type="domain" description="RCK C-terminal" evidence="4">
    <location>
        <begin position="136"/>
        <end position="217"/>
    </location>
</feature>
<dbReference type="SUPFAM" id="SSF51735">
    <property type="entry name" value="NAD(P)-binding Rossmann-fold domains"/>
    <property type="match status" value="1"/>
</dbReference>
<dbReference type="PANTHER" id="PTHR43833:SF5">
    <property type="entry name" value="TRK SYSTEM POTASSIUM UPTAKE PROTEIN TRKA"/>
    <property type="match status" value="1"/>
</dbReference>
<evidence type="ECO:0000313" key="6">
    <source>
        <dbReference type="Proteomes" id="UP000177187"/>
    </source>
</evidence>
<evidence type="ECO:0000313" key="5">
    <source>
        <dbReference type="EMBL" id="OGD72079.1"/>
    </source>
</evidence>
<evidence type="ECO:0000256" key="2">
    <source>
        <dbReference type="ARBA" id="ARBA00023065"/>
    </source>
</evidence>
<reference evidence="5 6" key="1">
    <citation type="journal article" date="2016" name="Nat. Commun.">
        <title>Thousands of microbial genomes shed light on interconnected biogeochemical processes in an aquifer system.</title>
        <authorList>
            <person name="Anantharaman K."/>
            <person name="Brown C.T."/>
            <person name="Hug L.A."/>
            <person name="Sharon I."/>
            <person name="Castelle C.J."/>
            <person name="Probst A.J."/>
            <person name="Thomas B.C."/>
            <person name="Singh A."/>
            <person name="Wilkins M.J."/>
            <person name="Karaoz U."/>
            <person name="Brodie E.L."/>
            <person name="Williams K.H."/>
            <person name="Hubbard S.S."/>
            <person name="Banfield J.F."/>
        </authorList>
    </citation>
    <scope>NUCLEOTIDE SEQUENCE [LARGE SCALE GENOMIC DNA]</scope>
</reference>
<feature type="domain" description="RCK N-terminal" evidence="3">
    <location>
        <begin position="1"/>
        <end position="120"/>
    </location>
</feature>
<evidence type="ECO:0000256" key="1">
    <source>
        <dbReference type="ARBA" id="ARBA00022448"/>
    </source>
</evidence>